<dbReference type="EMBL" id="JASSZA010000011">
    <property type="protein sequence ID" value="KAK2099235.1"/>
    <property type="molecule type" value="Genomic_DNA"/>
</dbReference>
<organism evidence="1 2">
    <name type="scientific">Saguinus oedipus</name>
    <name type="common">Cotton-top tamarin</name>
    <name type="synonym">Oedipomidas oedipus</name>
    <dbReference type="NCBI Taxonomy" id="9490"/>
    <lineage>
        <taxon>Eukaryota</taxon>
        <taxon>Metazoa</taxon>
        <taxon>Chordata</taxon>
        <taxon>Craniata</taxon>
        <taxon>Vertebrata</taxon>
        <taxon>Euteleostomi</taxon>
        <taxon>Mammalia</taxon>
        <taxon>Eutheria</taxon>
        <taxon>Euarchontoglires</taxon>
        <taxon>Primates</taxon>
        <taxon>Haplorrhini</taxon>
        <taxon>Platyrrhini</taxon>
        <taxon>Cebidae</taxon>
        <taxon>Callitrichinae</taxon>
        <taxon>Saguinus</taxon>
    </lineage>
</organism>
<protein>
    <submittedName>
        <fullName evidence="1">Uncharacterized protein</fullName>
    </submittedName>
</protein>
<evidence type="ECO:0000313" key="1">
    <source>
        <dbReference type="EMBL" id="KAK2099235.1"/>
    </source>
</evidence>
<evidence type="ECO:0000313" key="2">
    <source>
        <dbReference type="Proteomes" id="UP001266305"/>
    </source>
</evidence>
<name>A0ABQ9UQZ7_SAGOE</name>
<proteinExistence type="predicted"/>
<dbReference type="Proteomes" id="UP001266305">
    <property type="component" value="Unassembled WGS sequence"/>
</dbReference>
<reference evidence="1 2" key="1">
    <citation type="submission" date="2023-05" db="EMBL/GenBank/DDBJ databases">
        <title>B98-5 Cell Line De Novo Hybrid Assembly: An Optical Mapping Approach.</title>
        <authorList>
            <person name="Kananen K."/>
            <person name="Auerbach J.A."/>
            <person name="Kautto E."/>
            <person name="Blachly J.S."/>
        </authorList>
    </citation>
    <scope>NUCLEOTIDE SEQUENCE [LARGE SCALE GENOMIC DNA]</scope>
    <source>
        <strain evidence="1">B95-8</strain>
        <tissue evidence="1">Cell line</tissue>
    </source>
</reference>
<sequence>MLSPLCFRSSMGEVVVARKALWGSKDAVWATENGHGTPLMGPGAPGKDPE</sequence>
<comment type="caution">
    <text evidence="1">The sequence shown here is derived from an EMBL/GenBank/DDBJ whole genome shotgun (WGS) entry which is preliminary data.</text>
</comment>
<keyword evidence="2" id="KW-1185">Reference proteome</keyword>
<gene>
    <name evidence="1" type="ORF">P7K49_024686</name>
</gene>
<accession>A0ABQ9UQZ7</accession>